<evidence type="ECO:0000313" key="3">
    <source>
        <dbReference type="Proteomes" id="UP000245383"/>
    </source>
</evidence>
<reference evidence="2 3" key="1">
    <citation type="journal article" date="2018" name="MBio">
        <title>Comparative Genomics Reveals the Core Gene Toolbox for the Fungus-Insect Symbiosis.</title>
        <authorList>
            <person name="Wang Y."/>
            <person name="Stata M."/>
            <person name="Wang W."/>
            <person name="Stajich J.E."/>
            <person name="White M.M."/>
            <person name="Moncalvo J.M."/>
        </authorList>
    </citation>
    <scope>NUCLEOTIDE SEQUENCE [LARGE SCALE GENOMIC DNA]</scope>
    <source>
        <strain evidence="2 3">SWE-8-4</strain>
    </source>
</reference>
<dbReference type="STRING" id="133385.A0A2T9YSD4"/>
<dbReference type="Proteomes" id="UP000245383">
    <property type="component" value="Unassembled WGS sequence"/>
</dbReference>
<keyword evidence="3" id="KW-1185">Reference proteome</keyword>
<comment type="caution">
    <text evidence="2">The sequence shown here is derived from an EMBL/GenBank/DDBJ whole genome shotgun (WGS) entry which is preliminary data.</text>
</comment>
<feature type="domain" description="UBC core" evidence="1">
    <location>
        <begin position="5"/>
        <end position="98"/>
    </location>
</feature>
<dbReference type="EMBL" id="MBFR01000061">
    <property type="protein sequence ID" value="PVU95239.1"/>
    <property type="molecule type" value="Genomic_DNA"/>
</dbReference>
<dbReference type="InterPro" id="IPR000608">
    <property type="entry name" value="UBC"/>
</dbReference>
<dbReference type="InterPro" id="IPR016135">
    <property type="entry name" value="UBQ-conjugating_enzyme/RWD"/>
</dbReference>
<dbReference type="OrthoDB" id="406833at2759"/>
<dbReference type="Pfam" id="PF00179">
    <property type="entry name" value="UQ_con"/>
    <property type="match status" value="1"/>
</dbReference>
<accession>A0A2T9YSD4</accession>
<dbReference type="PROSITE" id="PS50127">
    <property type="entry name" value="UBC_2"/>
    <property type="match status" value="1"/>
</dbReference>
<organism evidence="2 3">
    <name type="scientific">Smittium simulii</name>
    <dbReference type="NCBI Taxonomy" id="133385"/>
    <lineage>
        <taxon>Eukaryota</taxon>
        <taxon>Fungi</taxon>
        <taxon>Fungi incertae sedis</taxon>
        <taxon>Zoopagomycota</taxon>
        <taxon>Kickxellomycotina</taxon>
        <taxon>Harpellomycetes</taxon>
        <taxon>Harpellales</taxon>
        <taxon>Legeriomycetaceae</taxon>
        <taxon>Smittium</taxon>
    </lineage>
</organism>
<proteinExistence type="predicted"/>
<sequence>MTERKKTMRLKRELEALTLRPPKYICLRSVDSLLNWKIEISGADGTLYEGETFILQLSFANTYPYEAPDELPVNDSKYIRFATSSAKDTHWAYHDDSI</sequence>
<gene>
    <name evidence="2" type="ORF">BB561_001959</name>
</gene>
<dbReference type="Gene3D" id="3.10.110.10">
    <property type="entry name" value="Ubiquitin Conjugating Enzyme"/>
    <property type="match status" value="1"/>
</dbReference>
<protein>
    <recommendedName>
        <fullName evidence="1">UBC core domain-containing protein</fullName>
    </recommendedName>
</protein>
<evidence type="ECO:0000259" key="1">
    <source>
        <dbReference type="PROSITE" id="PS50127"/>
    </source>
</evidence>
<name>A0A2T9YSD4_9FUNG</name>
<dbReference type="AlphaFoldDB" id="A0A2T9YSD4"/>
<evidence type="ECO:0000313" key="2">
    <source>
        <dbReference type="EMBL" id="PVU95239.1"/>
    </source>
</evidence>
<dbReference type="SUPFAM" id="SSF54495">
    <property type="entry name" value="UBC-like"/>
    <property type="match status" value="1"/>
</dbReference>